<accession>A0ACB7YCB9</accession>
<keyword evidence="2" id="KW-1185">Reference proteome</keyword>
<organism evidence="1 2">
    <name type="scientific">Vaccinium darrowii</name>
    <dbReference type="NCBI Taxonomy" id="229202"/>
    <lineage>
        <taxon>Eukaryota</taxon>
        <taxon>Viridiplantae</taxon>
        <taxon>Streptophyta</taxon>
        <taxon>Embryophyta</taxon>
        <taxon>Tracheophyta</taxon>
        <taxon>Spermatophyta</taxon>
        <taxon>Magnoliopsida</taxon>
        <taxon>eudicotyledons</taxon>
        <taxon>Gunneridae</taxon>
        <taxon>Pentapetalae</taxon>
        <taxon>asterids</taxon>
        <taxon>Ericales</taxon>
        <taxon>Ericaceae</taxon>
        <taxon>Vaccinioideae</taxon>
        <taxon>Vaccinieae</taxon>
        <taxon>Vaccinium</taxon>
    </lineage>
</organism>
<evidence type="ECO:0000313" key="2">
    <source>
        <dbReference type="Proteomes" id="UP000828048"/>
    </source>
</evidence>
<name>A0ACB7YCB9_9ERIC</name>
<comment type="caution">
    <text evidence="1">The sequence shown here is derived from an EMBL/GenBank/DDBJ whole genome shotgun (WGS) entry which is preliminary data.</text>
</comment>
<sequence length="150" mass="17169">MSDEELKIRGELEMDLERDLEAEIKDGIYHLALRLHRLYQHQKERNERELSETGPKNQQGLTRSKTVSEVNISIRMEGGTTVEIKERKKEAREHGNSRSSSRSENSKGMIGPNGKKFDWAKSLRSEASPHVIRKKADGTLLVWCDDLGLI</sequence>
<dbReference type="Proteomes" id="UP000828048">
    <property type="component" value="Chromosome 8"/>
</dbReference>
<evidence type="ECO:0000313" key="1">
    <source>
        <dbReference type="EMBL" id="KAH7851011.1"/>
    </source>
</evidence>
<proteinExistence type="predicted"/>
<reference evidence="1 2" key="1">
    <citation type="journal article" date="2021" name="Hortic Res">
        <title>High-quality reference genome and annotation aids understanding of berry development for evergreen blueberry (Vaccinium darrowii).</title>
        <authorList>
            <person name="Yu J."/>
            <person name="Hulse-Kemp A.M."/>
            <person name="Babiker E."/>
            <person name="Staton M."/>
        </authorList>
    </citation>
    <scope>NUCLEOTIDE SEQUENCE [LARGE SCALE GENOMIC DNA]</scope>
    <source>
        <strain evidence="2">cv. NJ 8807/NJ 8810</strain>
        <tissue evidence="1">Young leaf</tissue>
    </source>
</reference>
<gene>
    <name evidence="1" type="ORF">Vadar_005934</name>
</gene>
<dbReference type="EMBL" id="CM037158">
    <property type="protein sequence ID" value="KAH7851011.1"/>
    <property type="molecule type" value="Genomic_DNA"/>
</dbReference>
<protein>
    <submittedName>
        <fullName evidence="1">Uncharacterized protein</fullName>
    </submittedName>
</protein>